<gene>
    <name evidence="2" type="ORF">PPENT_87.1.T0900158</name>
</gene>
<dbReference type="EMBL" id="CAJJDO010000090">
    <property type="protein sequence ID" value="CAD8188015.1"/>
    <property type="molecule type" value="Genomic_DNA"/>
</dbReference>
<evidence type="ECO:0000313" key="3">
    <source>
        <dbReference type="Proteomes" id="UP000689195"/>
    </source>
</evidence>
<reference evidence="2" key="1">
    <citation type="submission" date="2021-01" db="EMBL/GenBank/DDBJ databases">
        <authorList>
            <consortium name="Genoscope - CEA"/>
            <person name="William W."/>
        </authorList>
    </citation>
    <scope>NUCLEOTIDE SEQUENCE</scope>
</reference>
<dbReference type="CDD" id="cd22935">
    <property type="entry name" value="SctA-like"/>
    <property type="match status" value="1"/>
</dbReference>
<dbReference type="PANTHER" id="PTHR38742">
    <property type="entry name" value="PROTEIN GP17"/>
    <property type="match status" value="1"/>
</dbReference>
<organism evidence="2 3">
    <name type="scientific">Paramecium pentaurelia</name>
    <dbReference type="NCBI Taxonomy" id="43138"/>
    <lineage>
        <taxon>Eukaryota</taxon>
        <taxon>Sar</taxon>
        <taxon>Alveolata</taxon>
        <taxon>Ciliophora</taxon>
        <taxon>Intramacronucleata</taxon>
        <taxon>Oligohymenophorea</taxon>
        <taxon>Peniculida</taxon>
        <taxon>Parameciidae</taxon>
        <taxon>Paramecium</taxon>
    </lineage>
</organism>
<feature type="chain" id="PRO_5035874033" description="Extracellular protein" evidence="1">
    <location>
        <begin position="18"/>
        <end position="340"/>
    </location>
</feature>
<protein>
    <recommendedName>
        <fullName evidence="4">Extracellular protein</fullName>
    </recommendedName>
</protein>
<dbReference type="OrthoDB" id="292893at2759"/>
<keyword evidence="3" id="KW-1185">Reference proteome</keyword>
<comment type="caution">
    <text evidence="2">The sequence shown here is derived from an EMBL/GenBank/DDBJ whole genome shotgun (WGS) entry which is preliminary data.</text>
</comment>
<accession>A0A8S1WH45</accession>
<name>A0A8S1WH45_9CILI</name>
<sequence length="340" mass="38544">MKSFIILIFAYLVFSNAQIANTHQNEAYLITQGIFNAFGIQNEIDITQVFSKIESKYYFETLQSAISLQEQLDEESLLEGIKLIGVALQQIPDSIDSLEEQTQETIIISKILNNLLEQLRNPLRFHFQDNIEVVINGVNISQDLGNSLQEWQSENYEEYGKDIGTVLIKLMLRLENLEAVIHDSTIILIIFDGVMDGILDASGIRGQDIRQCIDGVNIMVIDFEESIRLLETGLPSNVIQSLQIFGDGLQHFPQALDQCKASIKEAAKLAKQLRDLIKALQNPVSFAFHIGIDLIVNGKDIYREIFTAVDDWKQGNWNDFGYQLGKAMYQIFVGQQDYKS</sequence>
<evidence type="ECO:0000256" key="1">
    <source>
        <dbReference type="SAM" id="SignalP"/>
    </source>
</evidence>
<feature type="signal peptide" evidence="1">
    <location>
        <begin position="1"/>
        <end position="17"/>
    </location>
</feature>
<proteinExistence type="predicted"/>
<dbReference type="AlphaFoldDB" id="A0A8S1WH45"/>
<dbReference type="Proteomes" id="UP000689195">
    <property type="component" value="Unassembled WGS sequence"/>
</dbReference>
<dbReference type="PANTHER" id="PTHR38742:SF1">
    <property type="entry name" value="SECRETED PROTEIN C"/>
    <property type="match status" value="1"/>
</dbReference>
<keyword evidence="1" id="KW-0732">Signal</keyword>
<evidence type="ECO:0008006" key="4">
    <source>
        <dbReference type="Google" id="ProtNLM"/>
    </source>
</evidence>
<evidence type="ECO:0000313" key="2">
    <source>
        <dbReference type="EMBL" id="CAD8188015.1"/>
    </source>
</evidence>